<dbReference type="Pfam" id="PF13585">
    <property type="entry name" value="CHU_C"/>
    <property type="match status" value="1"/>
</dbReference>
<evidence type="ECO:0000313" key="4">
    <source>
        <dbReference type="Proteomes" id="UP001500141"/>
    </source>
</evidence>
<evidence type="ECO:0008006" key="5">
    <source>
        <dbReference type="Google" id="ProtNLM"/>
    </source>
</evidence>
<dbReference type="Gene3D" id="2.60.40.10">
    <property type="entry name" value="Immunoglobulins"/>
    <property type="match status" value="4"/>
</dbReference>
<comment type="caution">
    <text evidence="3">The sequence shown here is derived from an EMBL/GenBank/DDBJ whole genome shotgun (WGS) entry which is preliminary data.</text>
</comment>
<feature type="domain" description="Fibronectin type-III" evidence="2">
    <location>
        <begin position="729"/>
        <end position="826"/>
    </location>
</feature>
<dbReference type="Pfam" id="PF00041">
    <property type="entry name" value="fn3"/>
    <property type="match status" value="2"/>
</dbReference>
<dbReference type="NCBIfam" id="TIGR04131">
    <property type="entry name" value="Bac_Flav_CTERM"/>
    <property type="match status" value="1"/>
</dbReference>
<dbReference type="Gene3D" id="2.60.120.200">
    <property type="match status" value="1"/>
</dbReference>
<dbReference type="Pfam" id="PF23759">
    <property type="entry name" value="GBD_T9SS_assoc"/>
    <property type="match status" value="2"/>
</dbReference>
<evidence type="ECO:0000259" key="1">
    <source>
        <dbReference type="PROSITE" id="PS50093"/>
    </source>
</evidence>
<reference evidence="4" key="1">
    <citation type="journal article" date="2019" name="Int. J. Syst. Evol. Microbiol.">
        <title>The Global Catalogue of Microorganisms (GCM) 10K type strain sequencing project: providing services to taxonomists for standard genome sequencing and annotation.</title>
        <authorList>
            <consortium name="The Broad Institute Genomics Platform"/>
            <consortium name="The Broad Institute Genome Sequencing Center for Infectious Disease"/>
            <person name="Wu L."/>
            <person name="Ma J."/>
        </authorList>
    </citation>
    <scope>NUCLEOTIDE SEQUENCE [LARGE SCALE GENOMIC DNA]</scope>
    <source>
        <strain evidence="4">JCM 18198</strain>
    </source>
</reference>
<sequence>MMILPLLGFSQITEGFEGATFPPTTPGNWAVMNNGVGTGIDWAETTNAAFVHTGTKAAIIDRENIGAGNTSQDWLITPQITLPANGQLRFWTRQTLTGNNGSTYEIRVSTNASQTNQAAFTTVQSWTETTLNATFNVYEEKLVSLSAYPAGTQVYIAFVKINTQPSTVTTGDRWIIDDINLVQQCLDPSILTATVTGPTTATLGWTNNGSATLWDIYYNLQLDPTVPDVSTTPSFNDVNTTAYPATGFSPGTAYKFWVRAQCAGGVVSNWVGPFNFTTSPAGSICSSPILIGGLPYSHTANTSTYGDEVDTPQGAGCAGGTTNYMQGAEVFYSYTPTVSGNITISMTPTGVSSSLYVYNGCANVGVSCLAGVADATANPRNIATLPVIAGQTYIFVISSSTTPAGGIPYTLIIQEKFCDPPTNGTTNTPATTSINMSWSNPSAATSWQVTVQAPGAGVPTAPGPLSATATTNTNFNFTGLTAATAYEYWVRADCGGGLYSPWAGPYLFSTSICDPSDKCNFVFRMTDTWGDGWNPAGAGRMEIRQNGIVVATIGSTFTTGTALNSPPVALCDTLPFEIYFTVPGLNPEEIGVQVINNFNQTVATITPVLSPSSTTPIYTGTFDCNVPACLPPLALNDTTPTTYGATLTWAANGGTNWNIYIVPMGSPAPTAASTPTVTGVTATTYVIPSSLGLLPNTTYQYYVQAVCSATQQSVWAGPGDFTTLPTCSRPTNPLATNITASSATLSWTQPLNPDGSLANAWQIILLPCGSPAPTATTPGWINVNTNTYNVLGLTPLTCYDFYVRAICSTTDASPISVVRTFYTPDTNDECVNSKEVPVNQNTHCIQTVYGTVAGATASPQANTCGATADDDDVWFHFVATATTHYISLLEPNTSTANPPAFPTAAPGGLNYSLYRGTNCGSLVQVSCRTANGGMETGLVIGETYKIRVYSPGTAASTKRFEVCVGTKVIYCENSVPVCAVNAIILRNDVGVPATPNPISGSGTATVGCLGSAPSPTFYFLTIQQDGNYNYFMEQSTDPTFATVDLDVDYVTWGPFTSVAQACTSISVSNTRPAPQGCSFSAAPTENFTINGALTGQVYIIMVTNYTASSSYPGKRGYIRITRTVGPAPLECCPFASFTYSSSFFCKDGANPSPILGTASTAGTYACTNPNLIINPTTGVIDLAASAVGTYIVTSTIPGDADCPTSTATFSVTISNPPTATIAYASPSYCKNNTVVQPVIRTGTASGFYSTSPATGLSINPTTGAITPNTSTPGIYTVIYTVPAGSGCPAFTTQTQVTIDAVLVATFNYGTAPYCSNGGFANPVFTGGGVAGTFTSSTGLVINPTTGVIDLAASTMGTYTVTNEIAANGACPIVTATASITITALPIATFNYTTADHCQSEGTILPVFTGGGLAGTFTSSAGLVLNATTGEIDLASSTPGTYTVYNTIVAANGCPQVQEQFVIRIYANPIASITSSDADNTICAGESATLTVNPTNFAVGDATYVWKFNTGVIPGATSYQYNPTQTGLYEVQITLNGCTNVTSITTNFTVNFVPQATISGTNLVKCINEVSVITVTPVNYTAADPVTYSWTLGGGSLPDTTSSISYDDYGTYVVTITNQGCSSTYSITVSPDTTEIPIDAVGDCQGSSYILTASPINSSFDPSSTVYEWTNSIGDIVASGLNQNTFNVSQYVQTNNISSGSFPLTFTVKVTTSPDGCTDTQDFVVLSSICTIPKGISPNGDGNNDTFDLRGLGVKQLSIFNRYGTKVYSYSNYTDQWHGQTDKGDELPVGTYYFVFEQNDGQNKSGWIYINK</sequence>
<dbReference type="InterPro" id="IPR013783">
    <property type="entry name" value="Ig-like_fold"/>
</dbReference>
<feature type="domain" description="Fibronectin type-III" evidence="2">
    <location>
        <begin position="631"/>
        <end position="726"/>
    </location>
</feature>
<dbReference type="InterPro" id="IPR026341">
    <property type="entry name" value="T9SS_type_B"/>
</dbReference>
<accession>A0ABP8ZNZ6</accession>
<evidence type="ECO:0000313" key="3">
    <source>
        <dbReference type="EMBL" id="GAA4760693.1"/>
    </source>
</evidence>
<feature type="domain" description="Fibronectin type-III" evidence="2">
    <location>
        <begin position="187"/>
        <end position="281"/>
    </location>
</feature>
<feature type="domain" description="Fibronectin type-III" evidence="2">
    <location>
        <begin position="420"/>
        <end position="513"/>
    </location>
</feature>
<dbReference type="PROSITE" id="PS50093">
    <property type="entry name" value="PKD"/>
    <property type="match status" value="1"/>
</dbReference>
<organism evidence="3 4">
    <name type="scientific">Flavobacterium hankyongi</name>
    <dbReference type="NCBI Taxonomy" id="1176532"/>
    <lineage>
        <taxon>Bacteria</taxon>
        <taxon>Pseudomonadati</taxon>
        <taxon>Bacteroidota</taxon>
        <taxon>Flavobacteriia</taxon>
        <taxon>Flavobacteriales</taxon>
        <taxon>Flavobacteriaceae</taxon>
        <taxon>Flavobacterium</taxon>
    </lineage>
</organism>
<dbReference type="PROSITE" id="PS50853">
    <property type="entry name" value="FN3"/>
    <property type="match status" value="4"/>
</dbReference>
<keyword evidence="4" id="KW-1185">Reference proteome</keyword>
<dbReference type="InterPro" id="IPR036116">
    <property type="entry name" value="FN3_sf"/>
</dbReference>
<proteinExistence type="predicted"/>
<name>A0ABP8ZNZ6_9FLAO</name>
<dbReference type="InterPro" id="IPR035986">
    <property type="entry name" value="PKD_dom_sf"/>
</dbReference>
<dbReference type="InterPro" id="IPR056600">
    <property type="entry name" value="GBD_T9SS_assoc"/>
</dbReference>
<dbReference type="Proteomes" id="UP001500141">
    <property type="component" value="Unassembled WGS sequence"/>
</dbReference>
<dbReference type="CDD" id="cd00063">
    <property type="entry name" value="FN3"/>
    <property type="match status" value="4"/>
</dbReference>
<feature type="domain" description="PKD" evidence="1">
    <location>
        <begin position="1581"/>
        <end position="1616"/>
    </location>
</feature>
<dbReference type="NCBIfam" id="NF038128">
    <property type="entry name" value="choice_anch_J"/>
    <property type="match status" value="1"/>
</dbReference>
<evidence type="ECO:0000259" key="2">
    <source>
        <dbReference type="PROSITE" id="PS50853"/>
    </source>
</evidence>
<dbReference type="SUPFAM" id="SSF49299">
    <property type="entry name" value="PKD domain"/>
    <property type="match status" value="1"/>
</dbReference>
<gene>
    <name evidence="3" type="ORF">GCM10023230_07020</name>
</gene>
<dbReference type="SMART" id="SM00060">
    <property type="entry name" value="FN3"/>
    <property type="match status" value="4"/>
</dbReference>
<dbReference type="SUPFAM" id="SSF49265">
    <property type="entry name" value="Fibronectin type III"/>
    <property type="match status" value="4"/>
</dbReference>
<dbReference type="InterPro" id="IPR003961">
    <property type="entry name" value="FN3_dom"/>
</dbReference>
<protein>
    <recommendedName>
        <fullName evidence="5">Gliding motility-associated-like protein</fullName>
    </recommendedName>
</protein>
<dbReference type="InterPro" id="IPR000601">
    <property type="entry name" value="PKD_dom"/>
</dbReference>
<dbReference type="EMBL" id="BAABIP010000007">
    <property type="protein sequence ID" value="GAA4760693.1"/>
    <property type="molecule type" value="Genomic_DNA"/>
</dbReference>